<reference evidence="2" key="1">
    <citation type="journal article" date="2020" name="mSystems">
        <title>Genome- and Community-Level Interaction Insights into Carbon Utilization and Element Cycling Functions of Hydrothermarchaeota in Hydrothermal Sediment.</title>
        <authorList>
            <person name="Zhou Z."/>
            <person name="Liu Y."/>
            <person name="Xu W."/>
            <person name="Pan J."/>
            <person name="Luo Z.H."/>
            <person name="Li M."/>
        </authorList>
    </citation>
    <scope>NUCLEOTIDE SEQUENCE [LARGE SCALE GENOMIC DNA]</scope>
    <source>
        <strain evidence="2">SpSt-767</strain>
    </source>
</reference>
<organism evidence="2">
    <name type="scientific">Desulfobacca acetoxidans</name>
    <dbReference type="NCBI Taxonomy" id="60893"/>
    <lineage>
        <taxon>Bacteria</taxon>
        <taxon>Pseudomonadati</taxon>
        <taxon>Thermodesulfobacteriota</taxon>
        <taxon>Desulfobaccia</taxon>
        <taxon>Desulfobaccales</taxon>
        <taxon>Desulfobaccaceae</taxon>
        <taxon>Desulfobacca</taxon>
    </lineage>
</organism>
<accession>A0A7V6DPU1</accession>
<evidence type="ECO:0000313" key="2">
    <source>
        <dbReference type="EMBL" id="HHS29481.1"/>
    </source>
</evidence>
<keyword evidence="1" id="KW-0812">Transmembrane</keyword>
<gene>
    <name evidence="2" type="ORF">ENV52_07265</name>
</gene>
<name>A0A7V6DPU1_9BACT</name>
<protein>
    <submittedName>
        <fullName evidence="2">Flp family type IVb pilin</fullName>
    </submittedName>
</protein>
<sequence>MERVHTLILDDTAASSVEYGLLMAGIALAVIASIAAVGQAVYNNFYSPALNLIH</sequence>
<comment type="caution">
    <text evidence="2">The sequence shown here is derived from an EMBL/GenBank/DDBJ whole genome shotgun (WGS) entry which is preliminary data.</text>
</comment>
<dbReference type="AlphaFoldDB" id="A0A7V6DPU1"/>
<keyword evidence="1" id="KW-0472">Membrane</keyword>
<feature type="transmembrane region" description="Helical" evidence="1">
    <location>
        <begin position="21"/>
        <end position="42"/>
    </location>
</feature>
<keyword evidence="1" id="KW-1133">Transmembrane helix</keyword>
<proteinExistence type="predicted"/>
<dbReference type="EMBL" id="DTGR01000119">
    <property type="protein sequence ID" value="HHS29481.1"/>
    <property type="molecule type" value="Genomic_DNA"/>
</dbReference>
<evidence type="ECO:0000256" key="1">
    <source>
        <dbReference type="SAM" id="Phobius"/>
    </source>
</evidence>